<keyword evidence="3" id="KW-1185">Reference proteome</keyword>
<dbReference type="EMBL" id="KV419440">
    <property type="protein sequence ID" value="KZS88068.1"/>
    <property type="molecule type" value="Genomic_DNA"/>
</dbReference>
<dbReference type="AlphaFoldDB" id="A0A164NV21"/>
<dbReference type="PANTHER" id="PTHR31649">
    <property type="entry name" value="AGAP009604-PA"/>
    <property type="match status" value="1"/>
</dbReference>
<evidence type="ECO:0000313" key="2">
    <source>
        <dbReference type="EMBL" id="KZS88068.1"/>
    </source>
</evidence>
<protein>
    <submittedName>
        <fullName evidence="2">Uncharacterized protein</fullName>
    </submittedName>
</protein>
<sequence length="190" mass="20714">MPQPQPTSTPSLPPAESAPPGDPPPYSHPPASGYRIALTTTSPFPPLQSTLSPCSWDADRESPIFFGSAIFARSVHPCKIAPRLQPSCRVPYAGREYEHHGRYDLLPFIPAMMELVPTSRGLIPEDRHPIEGGYEETGEKLYHAMGSVNGIMVPGKTAEHLGGCNLPFGGGEHVLRENYSILCWKQDVIS</sequence>
<dbReference type="STRING" id="1314777.A0A164NV21"/>
<dbReference type="SMART" id="SM00696">
    <property type="entry name" value="DM9"/>
    <property type="match status" value="1"/>
</dbReference>
<dbReference type="Pfam" id="PF11901">
    <property type="entry name" value="DM9"/>
    <property type="match status" value="1"/>
</dbReference>
<organism evidence="2 3">
    <name type="scientific">Sistotremastrum niveocremeum HHB9708</name>
    <dbReference type="NCBI Taxonomy" id="1314777"/>
    <lineage>
        <taxon>Eukaryota</taxon>
        <taxon>Fungi</taxon>
        <taxon>Dikarya</taxon>
        <taxon>Basidiomycota</taxon>
        <taxon>Agaricomycotina</taxon>
        <taxon>Agaricomycetes</taxon>
        <taxon>Sistotremastrales</taxon>
        <taxon>Sistotremastraceae</taxon>
        <taxon>Sertulicium</taxon>
        <taxon>Sertulicium niveocremeum</taxon>
    </lineage>
</organism>
<feature type="region of interest" description="Disordered" evidence="1">
    <location>
        <begin position="1"/>
        <end position="39"/>
    </location>
</feature>
<evidence type="ECO:0000313" key="3">
    <source>
        <dbReference type="Proteomes" id="UP000076722"/>
    </source>
</evidence>
<dbReference type="Proteomes" id="UP000076722">
    <property type="component" value="Unassembled WGS sequence"/>
</dbReference>
<dbReference type="InterPro" id="IPR006616">
    <property type="entry name" value="DM9_repeat"/>
</dbReference>
<dbReference type="PANTHER" id="PTHR31649:SF1">
    <property type="entry name" value="FARNESOIC ACID O-METHYL TRANSFERASE DOMAIN-CONTAINING PROTEIN"/>
    <property type="match status" value="1"/>
</dbReference>
<reference evidence="2 3" key="1">
    <citation type="journal article" date="2016" name="Mol. Biol. Evol.">
        <title>Comparative Genomics of Early-Diverging Mushroom-Forming Fungi Provides Insights into the Origins of Lignocellulose Decay Capabilities.</title>
        <authorList>
            <person name="Nagy L.G."/>
            <person name="Riley R."/>
            <person name="Tritt A."/>
            <person name="Adam C."/>
            <person name="Daum C."/>
            <person name="Floudas D."/>
            <person name="Sun H."/>
            <person name="Yadav J.S."/>
            <person name="Pangilinan J."/>
            <person name="Larsson K.H."/>
            <person name="Matsuura K."/>
            <person name="Barry K."/>
            <person name="Labutti K."/>
            <person name="Kuo R."/>
            <person name="Ohm R.A."/>
            <person name="Bhattacharya S.S."/>
            <person name="Shirouzu T."/>
            <person name="Yoshinaga Y."/>
            <person name="Martin F.M."/>
            <person name="Grigoriev I.V."/>
            <person name="Hibbett D.S."/>
        </authorList>
    </citation>
    <scope>NUCLEOTIDE SEQUENCE [LARGE SCALE GENOMIC DNA]</scope>
    <source>
        <strain evidence="2 3">HHB9708</strain>
    </source>
</reference>
<gene>
    <name evidence="2" type="ORF">SISNIDRAFT_460118</name>
</gene>
<evidence type="ECO:0000256" key="1">
    <source>
        <dbReference type="SAM" id="MobiDB-lite"/>
    </source>
</evidence>
<proteinExistence type="predicted"/>
<dbReference type="OrthoDB" id="2142040at2759"/>
<name>A0A164NV21_9AGAM</name>
<accession>A0A164NV21</accession>
<feature type="compositionally biased region" description="Pro residues" evidence="1">
    <location>
        <begin position="1"/>
        <end position="28"/>
    </location>
</feature>